<dbReference type="EMBL" id="QEAP01000079">
    <property type="protein sequence ID" value="TPX75508.1"/>
    <property type="molecule type" value="Genomic_DNA"/>
</dbReference>
<feature type="transmembrane region" description="Helical" evidence="6">
    <location>
        <begin position="336"/>
        <end position="355"/>
    </location>
</feature>
<keyword evidence="4 6" id="KW-0472">Membrane</keyword>
<proteinExistence type="predicted"/>
<feature type="transmembrane region" description="Helical" evidence="6">
    <location>
        <begin position="423"/>
        <end position="447"/>
    </location>
</feature>
<feature type="transmembrane region" description="Helical" evidence="6">
    <location>
        <begin position="361"/>
        <end position="382"/>
    </location>
</feature>
<feature type="transmembrane region" description="Helical" evidence="6">
    <location>
        <begin position="132"/>
        <end position="157"/>
    </location>
</feature>
<dbReference type="InterPro" id="IPR011701">
    <property type="entry name" value="MFS"/>
</dbReference>
<feature type="transmembrane region" description="Helical" evidence="6">
    <location>
        <begin position="74"/>
        <end position="95"/>
    </location>
</feature>
<evidence type="ECO:0000313" key="7">
    <source>
        <dbReference type="EMBL" id="TPX75508.1"/>
    </source>
</evidence>
<dbReference type="GO" id="GO:0016020">
    <property type="term" value="C:membrane"/>
    <property type="evidence" value="ECO:0007669"/>
    <property type="project" value="UniProtKB-SubCell"/>
</dbReference>
<evidence type="ECO:0000256" key="2">
    <source>
        <dbReference type="ARBA" id="ARBA00022692"/>
    </source>
</evidence>
<evidence type="ECO:0000256" key="5">
    <source>
        <dbReference type="SAM" id="MobiDB-lite"/>
    </source>
</evidence>
<organism evidence="7 8">
    <name type="scientific">Chytriomyces confervae</name>
    <dbReference type="NCBI Taxonomy" id="246404"/>
    <lineage>
        <taxon>Eukaryota</taxon>
        <taxon>Fungi</taxon>
        <taxon>Fungi incertae sedis</taxon>
        <taxon>Chytridiomycota</taxon>
        <taxon>Chytridiomycota incertae sedis</taxon>
        <taxon>Chytridiomycetes</taxon>
        <taxon>Chytridiales</taxon>
        <taxon>Chytriomycetaceae</taxon>
        <taxon>Chytriomyces</taxon>
    </lineage>
</organism>
<dbReference type="Proteomes" id="UP000320333">
    <property type="component" value="Unassembled WGS sequence"/>
</dbReference>
<protein>
    <recommendedName>
        <fullName evidence="9">Major facilitator superfamily (MFS) profile domain-containing protein</fullName>
    </recommendedName>
</protein>
<evidence type="ECO:0000256" key="3">
    <source>
        <dbReference type="ARBA" id="ARBA00022989"/>
    </source>
</evidence>
<feature type="transmembrane region" description="Helical" evidence="6">
    <location>
        <begin position="305"/>
        <end position="324"/>
    </location>
</feature>
<dbReference type="GO" id="GO:0022857">
    <property type="term" value="F:transmembrane transporter activity"/>
    <property type="evidence" value="ECO:0007669"/>
    <property type="project" value="InterPro"/>
</dbReference>
<name>A0A507FJD7_9FUNG</name>
<feature type="transmembrane region" description="Helical" evidence="6">
    <location>
        <begin position="262"/>
        <end position="285"/>
    </location>
</feature>
<reference evidence="7 8" key="1">
    <citation type="journal article" date="2019" name="Sci. Rep.">
        <title>Comparative genomics of chytrid fungi reveal insights into the obligate biotrophic and pathogenic lifestyle of Synchytrium endobioticum.</title>
        <authorList>
            <person name="van de Vossenberg B.T.L.H."/>
            <person name="Warris S."/>
            <person name="Nguyen H.D.T."/>
            <person name="van Gent-Pelzer M.P.E."/>
            <person name="Joly D.L."/>
            <person name="van de Geest H.C."/>
            <person name="Bonants P.J.M."/>
            <person name="Smith D.S."/>
            <person name="Levesque C.A."/>
            <person name="van der Lee T.A.J."/>
        </authorList>
    </citation>
    <scope>NUCLEOTIDE SEQUENCE [LARGE SCALE GENOMIC DNA]</scope>
    <source>
        <strain evidence="7 8">CBS 675.73</strain>
    </source>
</reference>
<feature type="transmembrane region" description="Helical" evidence="6">
    <location>
        <begin position="394"/>
        <end position="417"/>
    </location>
</feature>
<keyword evidence="8" id="KW-1185">Reference proteome</keyword>
<feature type="transmembrane region" description="Helical" evidence="6">
    <location>
        <begin position="169"/>
        <end position="188"/>
    </location>
</feature>
<keyword evidence="3 6" id="KW-1133">Transmembrane helix</keyword>
<feature type="region of interest" description="Disordered" evidence="5">
    <location>
        <begin position="463"/>
        <end position="483"/>
    </location>
</feature>
<feature type="transmembrane region" description="Helical" evidence="6">
    <location>
        <begin position="9"/>
        <end position="29"/>
    </location>
</feature>
<evidence type="ECO:0000256" key="4">
    <source>
        <dbReference type="ARBA" id="ARBA00023136"/>
    </source>
</evidence>
<feature type="compositionally biased region" description="Basic and acidic residues" evidence="5">
    <location>
        <begin position="464"/>
        <end position="474"/>
    </location>
</feature>
<dbReference type="OrthoDB" id="3026777at2759"/>
<feature type="transmembrane region" description="Helical" evidence="6">
    <location>
        <begin position="107"/>
        <end position="126"/>
    </location>
</feature>
<dbReference type="Gene3D" id="1.20.1250.20">
    <property type="entry name" value="MFS general substrate transporter like domains"/>
    <property type="match status" value="1"/>
</dbReference>
<sequence length="483" mass="52262">MLNLKPHPFYAMAVTFLQLIAFTIGYLPFSQLLVLQICNKLGDTMVSNPRHFLRDLDYESCAKRPDVQGLAASWQMYLNLADTIPAILCLIFAGYAVDAFGRRKMMVIAMVGQLVLVASFLITSIVTLPLPVITVAFAFAGITGGSTLLGVAVSAYIADTSTVADRTQFFMLQGVAFSAAYMLGPMMGGLLTRTYGFVVCFTVSFSIIVATLGLLLVMPDSVVVGVSPTEPESIKSFKTVFVEAISSSVLSLKTLFRFKASAAMVTITAITFVSGAMSVNLYVMYPALAFGWDSLDLGKFAFALSFQRIGLLMLALPVLTRWLGSGGKSKVSGEILLLRFSVFMAVVGELCLGLSKTETQFYMSTAPIALGAFSGPTIRSLLSTSLPPSYQGRLFNSIELLGTLVNIFCSFGINYIYQATVSFFPNALFFIMAFLFFLAFIGSLVYVRKEGIEAMRAATGASDARAESDEVQREVDEESPLLA</sequence>
<dbReference type="InterPro" id="IPR036259">
    <property type="entry name" value="MFS_trans_sf"/>
</dbReference>
<dbReference type="AlphaFoldDB" id="A0A507FJD7"/>
<evidence type="ECO:0000256" key="1">
    <source>
        <dbReference type="ARBA" id="ARBA00004141"/>
    </source>
</evidence>
<gene>
    <name evidence="7" type="ORF">CcCBS67573_g03223</name>
</gene>
<accession>A0A507FJD7</accession>
<comment type="caution">
    <text evidence="7">The sequence shown here is derived from an EMBL/GenBank/DDBJ whole genome shotgun (WGS) entry which is preliminary data.</text>
</comment>
<dbReference type="PANTHER" id="PTHR23507">
    <property type="entry name" value="ZGC:174356"/>
    <property type="match status" value="1"/>
</dbReference>
<keyword evidence="2 6" id="KW-0812">Transmembrane</keyword>
<dbReference type="PANTHER" id="PTHR23507:SF1">
    <property type="entry name" value="FI18259P1-RELATED"/>
    <property type="match status" value="1"/>
</dbReference>
<evidence type="ECO:0000313" key="8">
    <source>
        <dbReference type="Proteomes" id="UP000320333"/>
    </source>
</evidence>
<dbReference type="Pfam" id="PF07690">
    <property type="entry name" value="MFS_1"/>
    <property type="match status" value="1"/>
</dbReference>
<comment type="subcellular location">
    <subcellularLocation>
        <location evidence="1">Membrane</location>
        <topology evidence="1">Multi-pass membrane protein</topology>
    </subcellularLocation>
</comment>
<evidence type="ECO:0000256" key="6">
    <source>
        <dbReference type="SAM" id="Phobius"/>
    </source>
</evidence>
<evidence type="ECO:0008006" key="9">
    <source>
        <dbReference type="Google" id="ProtNLM"/>
    </source>
</evidence>
<feature type="transmembrane region" description="Helical" evidence="6">
    <location>
        <begin position="194"/>
        <end position="217"/>
    </location>
</feature>
<dbReference type="SUPFAM" id="SSF103473">
    <property type="entry name" value="MFS general substrate transporter"/>
    <property type="match status" value="1"/>
</dbReference>